<dbReference type="InterPro" id="IPR036570">
    <property type="entry name" value="HORMA_dom_sf"/>
</dbReference>
<feature type="region of interest" description="Disordered" evidence="2">
    <location>
        <begin position="566"/>
        <end position="661"/>
    </location>
</feature>
<feature type="compositionally biased region" description="Basic and acidic residues" evidence="2">
    <location>
        <begin position="764"/>
        <end position="774"/>
    </location>
</feature>
<sequence length="905" mass="93059">MGDRAAQIRKEWFVKCASVVLQARVPSPSPAAKAGKDRQNRWFNLETEELASHAEALRPWRREVACTSPEPPSRRMTLEIFLESDTTKKRVLVERWVFRHDALVSAGPTPISDSQSLSVSAAYKQLVVFFRTLHAELRALPAHRYARRASLRSASGPSARGGFAVAFEVSGETTPEGVATGEDSKPPPRVSRAEEKWSEPLPHENGGEEGGRASDTSTSLGMSGVSSSGILSSGLLHSSSSEGTGSIPSDDAPKRTRPSPREDASSDAYRTYAFAAAAAPGGGRLDASVYFLDADALAALDLGDMRETCKACKPTLVDAYAHEARGGSGSGSDGYASSPGGFFVGDKKTTSAFPRRAGSWKARATQFLATSPGSAKVGFAARADPEDVDTPPPPSRVGIVLAGSGDAGTPPAGGSRGLGLLSAEMARFEPKNVLGSGGHSTSSPSSGGIVHPSSFVGSVGSPSGSDGPGSVPEKLHGSAFASGPATPSSSSRPPLSPLAPSSAPVFVGGGPPPIFGFAESDPHGFRSGSPAGSASSGGFLSALASRLASSPGMAIPGVGSLPFAFGSGSAGSRGSGGESSAGTRLGRETSVSLASPSHALAARGSDRSSDSPPWHFRGMLVNSGSGSGSPVTTTPGWRVDRNPTTIGGVSRRASWSSPSSSLSVSFQDGIPGFGMNQQRPGGPFAYGTSPKCAALALGSSPESVAGTPGRAEANATGSTLAAPSLVGIPGDADSLGPRRLASAFAADSADDALPFELDVEEEEEGRKSLERESDEREEIDADAAVAALVRALREAPPLRLEPLLSDETQTRVMTLAGAKRRLQAMRREVVVAQRHRVNKSGNSSQGSSRASSEAEKREATASVEERRAEKAVKDEEKAEKTPPAIDASRAIDAAVDEALAFAAPL</sequence>
<evidence type="ECO:0000259" key="3">
    <source>
        <dbReference type="Pfam" id="PF10033"/>
    </source>
</evidence>
<dbReference type="GO" id="GO:0005829">
    <property type="term" value="C:cytosol"/>
    <property type="evidence" value="ECO:0007669"/>
    <property type="project" value="TreeGrafter"/>
</dbReference>
<feature type="compositionally biased region" description="Low complexity" evidence="2">
    <location>
        <begin position="650"/>
        <end position="661"/>
    </location>
</feature>
<dbReference type="PANTHER" id="PTHR13430:SF4">
    <property type="entry name" value="AUTOPHAGY-RELATED PROTEIN 13"/>
    <property type="match status" value="1"/>
</dbReference>
<feature type="region of interest" description="Disordered" evidence="2">
    <location>
        <begin position="832"/>
        <end position="889"/>
    </location>
</feature>
<gene>
    <name evidence="4" type="ORF">MSP1401_LOCUS11750</name>
</gene>
<protein>
    <recommendedName>
        <fullName evidence="3">Autophagy-related protein 13 N-terminal domain-containing protein</fullName>
    </recommendedName>
</protein>
<proteinExistence type="predicted"/>
<dbReference type="PANTHER" id="PTHR13430">
    <property type="match status" value="1"/>
</dbReference>
<reference evidence="4" key="1">
    <citation type="submission" date="2021-01" db="EMBL/GenBank/DDBJ databases">
        <authorList>
            <person name="Corre E."/>
            <person name="Pelletier E."/>
            <person name="Niang G."/>
            <person name="Scheremetjew M."/>
            <person name="Finn R."/>
            <person name="Kale V."/>
            <person name="Holt S."/>
            <person name="Cochrane G."/>
            <person name="Meng A."/>
            <person name="Brown T."/>
            <person name="Cohen L."/>
        </authorList>
    </citation>
    <scope>NUCLEOTIDE SEQUENCE</scope>
    <source>
        <strain evidence="4">CCAC1681</strain>
    </source>
</reference>
<dbReference type="Gene3D" id="3.30.900.10">
    <property type="entry name" value="HORMA domain"/>
    <property type="match status" value="1"/>
</dbReference>
<feature type="region of interest" description="Disordered" evidence="2">
    <location>
        <begin position="755"/>
        <end position="779"/>
    </location>
</feature>
<feature type="compositionally biased region" description="Low complexity" evidence="2">
    <location>
        <begin position="216"/>
        <end position="246"/>
    </location>
</feature>
<feature type="compositionally biased region" description="Basic and acidic residues" evidence="2">
    <location>
        <begin position="852"/>
        <end position="880"/>
    </location>
</feature>
<name>A0A7S0DCL8_MICPS</name>
<feature type="region of interest" description="Disordered" evidence="2">
    <location>
        <begin position="431"/>
        <end position="537"/>
    </location>
</feature>
<dbReference type="GO" id="GO:0034497">
    <property type="term" value="P:protein localization to phagophore assembly site"/>
    <property type="evidence" value="ECO:0007669"/>
    <property type="project" value="TreeGrafter"/>
</dbReference>
<feature type="compositionally biased region" description="Low complexity" evidence="2">
    <location>
        <begin position="840"/>
        <end position="851"/>
    </location>
</feature>
<evidence type="ECO:0000256" key="1">
    <source>
        <dbReference type="ARBA" id="ARBA00023006"/>
    </source>
</evidence>
<feature type="compositionally biased region" description="Gly residues" evidence="2">
    <location>
        <begin position="568"/>
        <end position="579"/>
    </location>
</feature>
<dbReference type="InterPro" id="IPR040182">
    <property type="entry name" value="ATG13"/>
</dbReference>
<evidence type="ECO:0000313" key="4">
    <source>
        <dbReference type="EMBL" id="CAD8450603.1"/>
    </source>
</evidence>
<dbReference type="GO" id="GO:1990316">
    <property type="term" value="C:Atg1/ULK1 kinase complex"/>
    <property type="evidence" value="ECO:0007669"/>
    <property type="project" value="InterPro"/>
</dbReference>
<dbReference type="GO" id="GO:0000423">
    <property type="term" value="P:mitophagy"/>
    <property type="evidence" value="ECO:0007669"/>
    <property type="project" value="TreeGrafter"/>
</dbReference>
<feature type="compositionally biased region" description="Low complexity" evidence="2">
    <location>
        <begin position="439"/>
        <end position="506"/>
    </location>
</feature>
<dbReference type="GO" id="GO:0000407">
    <property type="term" value="C:phagophore assembly site"/>
    <property type="evidence" value="ECO:0007669"/>
    <property type="project" value="TreeGrafter"/>
</dbReference>
<keyword evidence="1" id="KW-0072">Autophagy</keyword>
<dbReference type="GO" id="GO:0034727">
    <property type="term" value="P:piecemeal microautophagy of the nucleus"/>
    <property type="evidence" value="ECO:0007669"/>
    <property type="project" value="TreeGrafter"/>
</dbReference>
<evidence type="ECO:0000256" key="2">
    <source>
        <dbReference type="SAM" id="MobiDB-lite"/>
    </source>
</evidence>
<feature type="compositionally biased region" description="Basic and acidic residues" evidence="2">
    <location>
        <begin position="251"/>
        <end position="264"/>
    </location>
</feature>
<dbReference type="Pfam" id="PF10033">
    <property type="entry name" value="ATG13"/>
    <property type="match status" value="2"/>
</dbReference>
<feature type="domain" description="Autophagy-related protein 13 N-terminal" evidence="3">
    <location>
        <begin position="85"/>
        <end position="158"/>
    </location>
</feature>
<feature type="compositionally biased region" description="Basic and acidic residues" evidence="2">
    <location>
        <begin position="182"/>
        <end position="212"/>
    </location>
</feature>
<feature type="compositionally biased region" description="Low complexity" evidence="2">
    <location>
        <begin position="525"/>
        <end position="537"/>
    </location>
</feature>
<organism evidence="4">
    <name type="scientific">Micromonas pusilla</name>
    <name type="common">Picoplanktonic green alga</name>
    <name type="synonym">Chromulina pusilla</name>
    <dbReference type="NCBI Taxonomy" id="38833"/>
    <lineage>
        <taxon>Eukaryota</taxon>
        <taxon>Viridiplantae</taxon>
        <taxon>Chlorophyta</taxon>
        <taxon>Mamiellophyceae</taxon>
        <taxon>Mamiellales</taxon>
        <taxon>Mamiellaceae</taxon>
        <taxon>Micromonas</taxon>
    </lineage>
</organism>
<dbReference type="AlphaFoldDB" id="A0A7S0DCL8"/>
<feature type="domain" description="Autophagy-related protein 13 N-terminal" evidence="3">
    <location>
        <begin position="11"/>
        <end position="84"/>
    </location>
</feature>
<dbReference type="InterPro" id="IPR018731">
    <property type="entry name" value="Atg13_N"/>
</dbReference>
<feature type="region of interest" description="Disordered" evidence="2">
    <location>
        <begin position="172"/>
        <end position="266"/>
    </location>
</feature>
<dbReference type="EMBL" id="HBEN01014097">
    <property type="protein sequence ID" value="CAD8450603.1"/>
    <property type="molecule type" value="Transcribed_RNA"/>
</dbReference>
<feature type="region of interest" description="Disordered" evidence="2">
    <location>
        <begin position="699"/>
        <end position="724"/>
    </location>
</feature>
<accession>A0A7S0DCL8</accession>